<comment type="caution">
    <text evidence="2">The sequence shown here is derived from an EMBL/GenBank/DDBJ whole genome shotgun (WGS) entry which is preliminary data.</text>
</comment>
<name>A0ABV7P3R3_9PSEU</name>
<keyword evidence="3" id="KW-1185">Reference proteome</keyword>
<feature type="domain" description="ANTAR" evidence="1">
    <location>
        <begin position="1"/>
        <end position="34"/>
    </location>
</feature>
<dbReference type="RefSeq" id="WP_378241193.1">
    <property type="nucleotide sequence ID" value="NZ_JBHRWK010000036.1"/>
</dbReference>
<dbReference type="Pfam" id="PF03861">
    <property type="entry name" value="ANTAR"/>
    <property type="match status" value="1"/>
</dbReference>
<dbReference type="Gene3D" id="1.10.10.10">
    <property type="entry name" value="Winged helix-like DNA-binding domain superfamily/Winged helix DNA-binding domain"/>
    <property type="match status" value="1"/>
</dbReference>
<organism evidence="2 3">
    <name type="scientific">Amycolatopsis speibonae</name>
    <dbReference type="NCBI Taxonomy" id="1450224"/>
    <lineage>
        <taxon>Bacteria</taxon>
        <taxon>Bacillati</taxon>
        <taxon>Actinomycetota</taxon>
        <taxon>Actinomycetes</taxon>
        <taxon>Pseudonocardiales</taxon>
        <taxon>Pseudonocardiaceae</taxon>
        <taxon>Amycolatopsis</taxon>
    </lineage>
</organism>
<reference evidence="3" key="1">
    <citation type="journal article" date="2019" name="Int. J. Syst. Evol. Microbiol.">
        <title>The Global Catalogue of Microorganisms (GCM) 10K type strain sequencing project: providing services to taxonomists for standard genome sequencing and annotation.</title>
        <authorList>
            <consortium name="The Broad Institute Genomics Platform"/>
            <consortium name="The Broad Institute Genome Sequencing Center for Infectious Disease"/>
            <person name="Wu L."/>
            <person name="Ma J."/>
        </authorList>
    </citation>
    <scope>NUCLEOTIDE SEQUENCE [LARGE SCALE GENOMIC DNA]</scope>
    <source>
        <strain evidence="3">CGMCC 4.7676</strain>
    </source>
</reference>
<protein>
    <submittedName>
        <fullName evidence="2">ANTAR domain-containing protein</fullName>
    </submittedName>
</protein>
<dbReference type="InterPro" id="IPR005561">
    <property type="entry name" value="ANTAR"/>
</dbReference>
<dbReference type="InterPro" id="IPR036388">
    <property type="entry name" value="WH-like_DNA-bd_sf"/>
</dbReference>
<gene>
    <name evidence="2" type="ORF">ACFOSH_23510</name>
</gene>
<dbReference type="Proteomes" id="UP001595645">
    <property type="component" value="Unassembled WGS sequence"/>
</dbReference>
<proteinExistence type="predicted"/>
<dbReference type="PROSITE" id="PS50921">
    <property type="entry name" value="ANTAR"/>
    <property type="match status" value="1"/>
</dbReference>
<evidence type="ECO:0000313" key="3">
    <source>
        <dbReference type="Proteomes" id="UP001595645"/>
    </source>
</evidence>
<evidence type="ECO:0000313" key="2">
    <source>
        <dbReference type="EMBL" id="MFC3452416.1"/>
    </source>
</evidence>
<accession>A0ABV7P3R3</accession>
<evidence type="ECO:0000259" key="1">
    <source>
        <dbReference type="PROSITE" id="PS50921"/>
    </source>
</evidence>
<sequence>MAIRRVDEDEAFSLLVIQSQRENVKLRQVAERFIDGVTGRDGAGLAERGSR</sequence>
<dbReference type="EMBL" id="JBHRWK010000036">
    <property type="protein sequence ID" value="MFC3452416.1"/>
    <property type="molecule type" value="Genomic_DNA"/>
</dbReference>